<dbReference type="EMBL" id="PDYG01000087">
    <property type="protein sequence ID" value="PHU37052.1"/>
    <property type="molecule type" value="Genomic_DNA"/>
</dbReference>
<dbReference type="PANTHER" id="PTHR36934:SF1">
    <property type="entry name" value="THIOESTERASE DOMAIN-CONTAINING PROTEIN"/>
    <property type="match status" value="1"/>
</dbReference>
<feature type="binding site" evidence="2">
    <location>
        <position position="61"/>
    </location>
    <ligand>
        <name>CoA</name>
        <dbReference type="ChEBI" id="CHEBI:57287"/>
    </ligand>
</feature>
<protein>
    <submittedName>
        <fullName evidence="4">Thioesterase</fullName>
    </submittedName>
</protein>
<dbReference type="InterPro" id="IPR029069">
    <property type="entry name" value="HotDog_dom_sf"/>
</dbReference>
<feature type="active site" evidence="1">
    <location>
        <position position="42"/>
    </location>
</feature>
<dbReference type="InterPro" id="IPR054485">
    <property type="entry name" value="FlK-like_dom"/>
</dbReference>
<reference evidence="4 5" key="2">
    <citation type="submission" date="2017-10" db="EMBL/GenBank/DDBJ databases">
        <authorList>
            <person name="Banno H."/>
            <person name="Chua N.-H."/>
        </authorList>
    </citation>
    <scope>NUCLEOTIDE SEQUENCE [LARGE SCALE GENOMIC DNA]</scope>
    <source>
        <strain evidence="4 5">JK623</strain>
    </source>
</reference>
<dbReference type="InterPro" id="IPR025540">
    <property type="entry name" value="FlK"/>
</dbReference>
<evidence type="ECO:0000256" key="2">
    <source>
        <dbReference type="PIRSR" id="PIRSR014972-2"/>
    </source>
</evidence>
<dbReference type="Gene3D" id="3.10.129.10">
    <property type="entry name" value="Hotdog Thioesterase"/>
    <property type="match status" value="1"/>
</dbReference>
<evidence type="ECO:0000256" key="1">
    <source>
        <dbReference type="PIRSR" id="PIRSR014972-1"/>
    </source>
</evidence>
<evidence type="ECO:0000259" key="3">
    <source>
        <dbReference type="Pfam" id="PF22636"/>
    </source>
</evidence>
<accession>A0A2G3E1A3</accession>
<reference evidence="4 5" key="1">
    <citation type="submission" date="2017-10" db="EMBL/GenBank/DDBJ databases">
        <title>Resolving the taxonomy of Roseburia spp., Eubacterium rectale and Agathobacter spp. through phylogenomic analysis.</title>
        <authorList>
            <person name="Sheridan P.O."/>
            <person name="Walker A.W."/>
            <person name="Duncan S.H."/>
            <person name="Scott K.P."/>
            <person name="Toole P.W.O."/>
            <person name="Luis P."/>
            <person name="Flint H.J."/>
        </authorList>
    </citation>
    <scope>NUCLEOTIDE SEQUENCE [LARGE SCALE GENOMIC DNA]</scope>
    <source>
        <strain evidence="4 5">JK623</strain>
    </source>
</reference>
<name>A0A2G3E1A3_9FIRM</name>
<dbReference type="AlphaFoldDB" id="A0A2G3E1A3"/>
<dbReference type="CDD" id="cd03440">
    <property type="entry name" value="hot_dog"/>
    <property type="match status" value="1"/>
</dbReference>
<feature type="binding site" evidence="2">
    <location>
        <position position="61"/>
    </location>
    <ligand>
        <name>substrate</name>
    </ligand>
</feature>
<evidence type="ECO:0000313" key="5">
    <source>
        <dbReference type="Proteomes" id="UP000224563"/>
    </source>
</evidence>
<dbReference type="SUPFAM" id="SSF54637">
    <property type="entry name" value="Thioesterase/thiol ester dehydrase-isomerase"/>
    <property type="match status" value="1"/>
</dbReference>
<evidence type="ECO:0000313" key="4">
    <source>
        <dbReference type="EMBL" id="PHU37052.1"/>
    </source>
</evidence>
<proteinExistence type="predicted"/>
<dbReference type="Pfam" id="PF22636">
    <property type="entry name" value="FlK"/>
    <property type="match status" value="1"/>
</dbReference>
<dbReference type="Proteomes" id="UP000224563">
    <property type="component" value="Unassembled WGS sequence"/>
</dbReference>
<gene>
    <name evidence="4" type="ORF">CSX02_10180</name>
</gene>
<feature type="binding site" evidence="2">
    <location>
        <position position="112"/>
    </location>
    <ligand>
        <name>substrate</name>
    </ligand>
</feature>
<sequence length="128" mass="13795">MELKVGLTNEVSEEVTHNRTAESMGSGLLPVYATPAMIALMENCCCYSVAPYLEPGQGTVGIAVNIRHVSATVEGRKVRVCSELKAIDGRKLTFSVTAYDEAGVIGEGEHERFVIDSARFMEKAKGKA</sequence>
<dbReference type="PIRSF" id="PIRSF014972">
    <property type="entry name" value="FlK"/>
    <property type="match status" value="1"/>
</dbReference>
<feature type="active site" evidence="1">
    <location>
        <position position="34"/>
    </location>
</feature>
<feature type="active site" evidence="1">
    <location>
        <position position="68"/>
    </location>
</feature>
<organism evidence="4 5">
    <name type="scientific">Agathobacter ruminis</name>
    <dbReference type="NCBI Taxonomy" id="1712665"/>
    <lineage>
        <taxon>Bacteria</taxon>
        <taxon>Bacillati</taxon>
        <taxon>Bacillota</taxon>
        <taxon>Clostridia</taxon>
        <taxon>Lachnospirales</taxon>
        <taxon>Lachnospiraceae</taxon>
        <taxon>Agathobacter</taxon>
    </lineage>
</organism>
<feature type="domain" description="Fluoroacetyl-CoA-specific thioesterase-like" evidence="3">
    <location>
        <begin position="15"/>
        <end position="117"/>
    </location>
</feature>
<keyword evidence="5" id="KW-1185">Reference proteome</keyword>
<dbReference type="PANTHER" id="PTHR36934">
    <property type="entry name" value="BLR0278 PROTEIN"/>
    <property type="match status" value="1"/>
</dbReference>
<comment type="caution">
    <text evidence="4">The sequence shown here is derived from an EMBL/GenBank/DDBJ whole genome shotgun (WGS) entry which is preliminary data.</text>
</comment>